<reference evidence="2" key="1">
    <citation type="submission" date="2017-02" db="EMBL/GenBank/DDBJ databases">
        <authorList>
            <person name="Varghese N."/>
            <person name="Submissions S."/>
        </authorList>
    </citation>
    <scope>NUCLEOTIDE SEQUENCE [LARGE SCALE GENOMIC DNA]</scope>
    <source>
        <strain evidence="2">ATCC 700200</strain>
    </source>
</reference>
<proteinExistence type="predicted"/>
<dbReference type="AlphaFoldDB" id="A0A1T4Z4E2"/>
<gene>
    <name evidence="1" type="ORF">SAMN02745166_04942</name>
</gene>
<protein>
    <submittedName>
        <fullName evidence="1">Uncharacterized protein</fullName>
    </submittedName>
</protein>
<evidence type="ECO:0000313" key="1">
    <source>
        <dbReference type="EMBL" id="SKB08441.1"/>
    </source>
</evidence>
<dbReference type="EMBL" id="FUYE01000027">
    <property type="protein sequence ID" value="SKB08441.1"/>
    <property type="molecule type" value="Genomic_DNA"/>
</dbReference>
<name>A0A1T4Z4E2_9BACT</name>
<keyword evidence="2" id="KW-1185">Reference proteome</keyword>
<organism evidence="1 2">
    <name type="scientific">Prosthecobacter debontii</name>
    <dbReference type="NCBI Taxonomy" id="48467"/>
    <lineage>
        <taxon>Bacteria</taxon>
        <taxon>Pseudomonadati</taxon>
        <taxon>Verrucomicrobiota</taxon>
        <taxon>Verrucomicrobiia</taxon>
        <taxon>Verrucomicrobiales</taxon>
        <taxon>Verrucomicrobiaceae</taxon>
        <taxon>Prosthecobacter</taxon>
    </lineage>
</organism>
<dbReference type="Proteomes" id="UP000190774">
    <property type="component" value="Unassembled WGS sequence"/>
</dbReference>
<accession>A0A1T4Z4E2</accession>
<sequence length="151" mass="17105">MLDITLQGLVLLVWVQVVGCRSRETASSAATPMTAQPCPKITKDDVHRIIRRDFGTNQVARVNAILSRYGEADWQREPDRVHLAILKMAQGDIEKVESCTTTACSDYRDVLVAAEYRRYAELTWPGRSTPALEQEKAAEEDRAECQAWLRR</sequence>
<evidence type="ECO:0000313" key="2">
    <source>
        <dbReference type="Proteomes" id="UP000190774"/>
    </source>
</evidence>
<dbReference type="STRING" id="48467.SAMN02745166_04942"/>